<evidence type="ECO:0000256" key="9">
    <source>
        <dbReference type="SAM" id="SignalP"/>
    </source>
</evidence>
<dbReference type="EC" id="3.2.1.21" evidence="4"/>
<dbReference type="Proteomes" id="UP001148614">
    <property type="component" value="Unassembled WGS sequence"/>
</dbReference>
<evidence type="ECO:0000256" key="2">
    <source>
        <dbReference type="ARBA" id="ARBA00004987"/>
    </source>
</evidence>
<dbReference type="InterPro" id="IPR001764">
    <property type="entry name" value="Glyco_hydro_3_N"/>
</dbReference>
<dbReference type="GO" id="GO:0008422">
    <property type="term" value="F:beta-glucosidase activity"/>
    <property type="evidence" value="ECO:0007669"/>
    <property type="project" value="UniProtKB-EC"/>
</dbReference>
<comment type="caution">
    <text evidence="10">The sequence shown here is derived from an EMBL/GenBank/DDBJ whole genome shotgun (WGS) entry which is preliminary data.</text>
</comment>
<evidence type="ECO:0000313" key="11">
    <source>
        <dbReference type="Proteomes" id="UP001148614"/>
    </source>
</evidence>
<feature type="chain" id="PRO_5040912310" description="beta-glucosidase" evidence="9">
    <location>
        <begin position="18"/>
        <end position="142"/>
    </location>
</feature>
<dbReference type="InterPro" id="IPR036962">
    <property type="entry name" value="Glyco_hydro_3_N_sf"/>
</dbReference>
<evidence type="ECO:0000313" key="10">
    <source>
        <dbReference type="EMBL" id="KAJ3577296.1"/>
    </source>
</evidence>
<evidence type="ECO:0000256" key="5">
    <source>
        <dbReference type="ARBA" id="ARBA00022801"/>
    </source>
</evidence>
<sequence length="142" mass="15201">MWLVLAFAFLFARAAVSSSDADSLATSPVFYPSPWSAGGPDGWDAAYQRAHEFVSKLTLLEKVNLTTGTGNQANLCTGNTGSIPRLGFRELCLQDGPVGIRYTDLNSAFPAGISAATTWSRSLIRRRGEALGAEFRDKGIGK</sequence>
<keyword evidence="8" id="KW-0624">Polysaccharide degradation</keyword>
<dbReference type="InterPro" id="IPR050288">
    <property type="entry name" value="Cellulose_deg_GH3"/>
</dbReference>
<dbReference type="VEuPathDB" id="FungiDB:F4678DRAFT_420523"/>
<evidence type="ECO:0000256" key="8">
    <source>
        <dbReference type="ARBA" id="ARBA00023326"/>
    </source>
</evidence>
<evidence type="ECO:0000256" key="6">
    <source>
        <dbReference type="ARBA" id="ARBA00023180"/>
    </source>
</evidence>
<dbReference type="EMBL" id="JANPWZ010000396">
    <property type="protein sequence ID" value="KAJ3577296.1"/>
    <property type="molecule type" value="Genomic_DNA"/>
</dbReference>
<dbReference type="AlphaFoldDB" id="A0A9W8NIJ1"/>
<feature type="signal peptide" evidence="9">
    <location>
        <begin position="1"/>
        <end position="17"/>
    </location>
</feature>
<name>A0A9W8NIJ1_9PEZI</name>
<dbReference type="Gene3D" id="3.20.20.300">
    <property type="entry name" value="Glycoside hydrolase, family 3, N-terminal domain"/>
    <property type="match status" value="1"/>
</dbReference>
<proteinExistence type="inferred from homology"/>
<protein>
    <recommendedName>
        <fullName evidence="4">beta-glucosidase</fullName>
        <ecNumber evidence="4">3.2.1.21</ecNumber>
    </recommendedName>
</protein>
<dbReference type="PRINTS" id="PR00133">
    <property type="entry name" value="GLHYDRLASE3"/>
</dbReference>
<dbReference type="SUPFAM" id="SSF51445">
    <property type="entry name" value="(Trans)glycosidases"/>
    <property type="match status" value="1"/>
</dbReference>
<comment type="catalytic activity">
    <reaction evidence="1">
        <text>Hydrolysis of terminal, non-reducing beta-D-glucosyl residues with release of beta-D-glucose.</text>
        <dbReference type="EC" id="3.2.1.21"/>
    </reaction>
</comment>
<organism evidence="10 11">
    <name type="scientific">Xylaria arbuscula</name>
    <dbReference type="NCBI Taxonomy" id="114810"/>
    <lineage>
        <taxon>Eukaryota</taxon>
        <taxon>Fungi</taxon>
        <taxon>Dikarya</taxon>
        <taxon>Ascomycota</taxon>
        <taxon>Pezizomycotina</taxon>
        <taxon>Sordariomycetes</taxon>
        <taxon>Xylariomycetidae</taxon>
        <taxon>Xylariales</taxon>
        <taxon>Xylariaceae</taxon>
        <taxon>Xylaria</taxon>
    </lineage>
</organism>
<keyword evidence="6" id="KW-0325">Glycoprotein</keyword>
<dbReference type="PANTHER" id="PTHR42715">
    <property type="entry name" value="BETA-GLUCOSIDASE"/>
    <property type="match status" value="1"/>
</dbReference>
<dbReference type="InterPro" id="IPR017853">
    <property type="entry name" value="GH"/>
</dbReference>
<keyword evidence="7" id="KW-0326">Glycosidase</keyword>
<comment type="pathway">
    <text evidence="2">Glycan metabolism; cellulose degradation.</text>
</comment>
<dbReference type="PANTHER" id="PTHR42715:SF29">
    <property type="entry name" value="BETA-GLUCOSIDASE A-RELATED"/>
    <property type="match status" value="1"/>
</dbReference>
<keyword evidence="9" id="KW-0732">Signal</keyword>
<keyword evidence="11" id="KW-1185">Reference proteome</keyword>
<accession>A0A9W8NIJ1</accession>
<evidence type="ECO:0000256" key="1">
    <source>
        <dbReference type="ARBA" id="ARBA00000448"/>
    </source>
</evidence>
<evidence type="ECO:0000256" key="4">
    <source>
        <dbReference type="ARBA" id="ARBA00012744"/>
    </source>
</evidence>
<keyword evidence="8" id="KW-0119">Carbohydrate metabolism</keyword>
<keyword evidence="5" id="KW-0378">Hydrolase</keyword>
<evidence type="ECO:0000256" key="3">
    <source>
        <dbReference type="ARBA" id="ARBA00005336"/>
    </source>
</evidence>
<dbReference type="GO" id="GO:0009251">
    <property type="term" value="P:glucan catabolic process"/>
    <property type="evidence" value="ECO:0007669"/>
    <property type="project" value="TreeGrafter"/>
</dbReference>
<comment type="similarity">
    <text evidence="3">Belongs to the glycosyl hydrolase 3 family.</text>
</comment>
<evidence type="ECO:0000256" key="7">
    <source>
        <dbReference type="ARBA" id="ARBA00023295"/>
    </source>
</evidence>
<gene>
    <name evidence="10" type="ORF">NPX13_g3273</name>
</gene>
<reference evidence="10" key="1">
    <citation type="submission" date="2022-07" db="EMBL/GenBank/DDBJ databases">
        <title>Genome Sequence of Xylaria arbuscula.</title>
        <authorList>
            <person name="Buettner E."/>
        </authorList>
    </citation>
    <scope>NUCLEOTIDE SEQUENCE</scope>
    <source>
        <strain evidence="10">VT107</strain>
    </source>
</reference>